<protein>
    <submittedName>
        <fullName evidence="7">Taurine dioxygenase</fullName>
    </submittedName>
</protein>
<dbReference type="GO" id="GO:0005737">
    <property type="term" value="C:cytoplasm"/>
    <property type="evidence" value="ECO:0007669"/>
    <property type="project" value="TreeGrafter"/>
</dbReference>
<evidence type="ECO:0000256" key="3">
    <source>
        <dbReference type="ARBA" id="ARBA00022964"/>
    </source>
</evidence>
<evidence type="ECO:0000256" key="2">
    <source>
        <dbReference type="ARBA" id="ARBA00022723"/>
    </source>
</evidence>
<dbReference type="RefSeq" id="WP_147849289.1">
    <property type="nucleotide sequence ID" value="NZ_VDUZ01000028.1"/>
</dbReference>
<dbReference type="GO" id="GO:0006790">
    <property type="term" value="P:sulfur compound metabolic process"/>
    <property type="evidence" value="ECO:0007669"/>
    <property type="project" value="TreeGrafter"/>
</dbReference>
<comment type="similarity">
    <text evidence="1">Belongs to the TfdA dioxygenase family.</text>
</comment>
<evidence type="ECO:0000313" key="8">
    <source>
        <dbReference type="Proteomes" id="UP000321638"/>
    </source>
</evidence>
<dbReference type="EMBL" id="VDUZ01000028">
    <property type="protein sequence ID" value="TXL73033.1"/>
    <property type="molecule type" value="Genomic_DNA"/>
</dbReference>
<evidence type="ECO:0000256" key="5">
    <source>
        <dbReference type="ARBA" id="ARBA00023004"/>
    </source>
</evidence>
<evidence type="ECO:0000256" key="4">
    <source>
        <dbReference type="ARBA" id="ARBA00023002"/>
    </source>
</evidence>
<dbReference type="InterPro" id="IPR051323">
    <property type="entry name" value="AtsK-like"/>
</dbReference>
<dbReference type="InterPro" id="IPR042098">
    <property type="entry name" value="TauD-like_sf"/>
</dbReference>
<feature type="domain" description="TauD/TfdA-like" evidence="6">
    <location>
        <begin position="10"/>
        <end position="279"/>
    </location>
</feature>
<proteinExistence type="inferred from homology"/>
<evidence type="ECO:0000256" key="1">
    <source>
        <dbReference type="ARBA" id="ARBA00005896"/>
    </source>
</evidence>
<dbReference type="Proteomes" id="UP000321638">
    <property type="component" value="Unassembled WGS sequence"/>
</dbReference>
<dbReference type="SUPFAM" id="SSF51197">
    <property type="entry name" value="Clavaminate synthase-like"/>
    <property type="match status" value="1"/>
</dbReference>
<dbReference type="InterPro" id="IPR003819">
    <property type="entry name" value="TauD/TfdA-like"/>
</dbReference>
<keyword evidence="5" id="KW-0408">Iron</keyword>
<name>A0A5C8PGS3_9HYPH</name>
<evidence type="ECO:0000313" key="7">
    <source>
        <dbReference type="EMBL" id="TXL73033.1"/>
    </source>
</evidence>
<dbReference type="PANTHER" id="PTHR30468:SF1">
    <property type="entry name" value="ALPHA-KETOGLUTARATE-DEPENDENT SULFONATE DIOXYGENASE"/>
    <property type="match status" value="1"/>
</dbReference>
<organism evidence="7 8">
    <name type="scientific">Vineibacter terrae</name>
    <dbReference type="NCBI Taxonomy" id="2586908"/>
    <lineage>
        <taxon>Bacteria</taxon>
        <taxon>Pseudomonadati</taxon>
        <taxon>Pseudomonadota</taxon>
        <taxon>Alphaproteobacteria</taxon>
        <taxon>Hyphomicrobiales</taxon>
        <taxon>Vineibacter</taxon>
    </lineage>
</organism>
<dbReference type="Gene3D" id="3.60.130.10">
    <property type="entry name" value="Clavaminate synthase-like"/>
    <property type="match status" value="1"/>
</dbReference>
<dbReference type="GO" id="GO:0046872">
    <property type="term" value="F:metal ion binding"/>
    <property type="evidence" value="ECO:0007669"/>
    <property type="project" value="UniProtKB-KW"/>
</dbReference>
<sequence>MTESYSRIAVRKIAGALGAEIDGVDLGKPLDNQTFAEIHHAFLDNLVICFRGQRLTPDQHKAFGRRFGSLNVHPYAPALEGHPEVMTIFKEKADKANFGGGWHSDMTFLETPVLGSMLYARDVPPHGGDTMFLNMYLAYDALSDGMKRMLSGLRAVHSANKQYGVDGSEAAKLNDQRTMKPRTSAEARKEVTHPVVRTHPETGRKCLFVNRAFVERFDGWTRQESQPLLRWLYEHYTRPEFTCRLRWETDTLTFWDNRCTQHYALNDYHGFRREMHRVTIDGDRVF</sequence>
<dbReference type="PANTHER" id="PTHR30468">
    <property type="entry name" value="ALPHA-KETOGLUTARATE-DEPENDENT SULFONATE DIOXYGENASE"/>
    <property type="match status" value="1"/>
</dbReference>
<keyword evidence="3 7" id="KW-0223">Dioxygenase</keyword>
<reference evidence="7 8" key="1">
    <citation type="submission" date="2019-06" db="EMBL/GenBank/DDBJ databases">
        <title>New taxonomy in bacterial strain CC-CFT640, isolated from vineyard.</title>
        <authorList>
            <person name="Lin S.-Y."/>
            <person name="Tsai C.-F."/>
            <person name="Young C.-C."/>
        </authorList>
    </citation>
    <scope>NUCLEOTIDE SEQUENCE [LARGE SCALE GENOMIC DNA]</scope>
    <source>
        <strain evidence="7 8">CC-CFT640</strain>
    </source>
</reference>
<accession>A0A5C8PGS3</accession>
<keyword evidence="4" id="KW-0560">Oxidoreductase</keyword>
<dbReference type="AlphaFoldDB" id="A0A5C8PGS3"/>
<comment type="caution">
    <text evidence="7">The sequence shown here is derived from an EMBL/GenBank/DDBJ whole genome shotgun (WGS) entry which is preliminary data.</text>
</comment>
<dbReference type="OrthoDB" id="7346227at2"/>
<dbReference type="Pfam" id="PF02668">
    <property type="entry name" value="TauD"/>
    <property type="match status" value="1"/>
</dbReference>
<dbReference type="GO" id="GO:0000908">
    <property type="term" value="F:taurine dioxygenase activity"/>
    <property type="evidence" value="ECO:0007669"/>
    <property type="project" value="TreeGrafter"/>
</dbReference>
<gene>
    <name evidence="7" type="ORF">FHP25_22830</name>
</gene>
<keyword evidence="8" id="KW-1185">Reference proteome</keyword>
<evidence type="ECO:0000259" key="6">
    <source>
        <dbReference type="Pfam" id="PF02668"/>
    </source>
</evidence>
<keyword evidence="2" id="KW-0479">Metal-binding</keyword>